<proteinExistence type="predicted"/>
<gene>
    <name evidence="2" type="ORF">CC84DRAFT_1083219</name>
</gene>
<dbReference type="OrthoDB" id="3795213at2759"/>
<evidence type="ECO:0000313" key="3">
    <source>
        <dbReference type="Proteomes" id="UP000077069"/>
    </source>
</evidence>
<feature type="region of interest" description="Disordered" evidence="1">
    <location>
        <begin position="173"/>
        <end position="264"/>
    </location>
</feature>
<dbReference type="AlphaFoldDB" id="A0A177CR29"/>
<protein>
    <submittedName>
        <fullName evidence="2">Uncharacterized protein</fullName>
    </submittedName>
</protein>
<dbReference type="RefSeq" id="XP_018039783.1">
    <property type="nucleotide sequence ID" value="XM_018174004.1"/>
</dbReference>
<keyword evidence="3" id="KW-1185">Reference proteome</keyword>
<name>A0A177CR29_9PLEO</name>
<evidence type="ECO:0000313" key="2">
    <source>
        <dbReference type="EMBL" id="OAG09418.1"/>
    </source>
</evidence>
<evidence type="ECO:0000256" key="1">
    <source>
        <dbReference type="SAM" id="MobiDB-lite"/>
    </source>
</evidence>
<dbReference type="GeneID" id="28757490"/>
<feature type="region of interest" description="Disordered" evidence="1">
    <location>
        <begin position="63"/>
        <end position="83"/>
    </location>
</feature>
<dbReference type="EMBL" id="KV441549">
    <property type="protein sequence ID" value="OAG09418.1"/>
    <property type="molecule type" value="Genomic_DNA"/>
</dbReference>
<accession>A0A177CR29</accession>
<organism evidence="2 3">
    <name type="scientific">Paraphaeosphaeria sporulosa</name>
    <dbReference type="NCBI Taxonomy" id="1460663"/>
    <lineage>
        <taxon>Eukaryota</taxon>
        <taxon>Fungi</taxon>
        <taxon>Dikarya</taxon>
        <taxon>Ascomycota</taxon>
        <taxon>Pezizomycotina</taxon>
        <taxon>Dothideomycetes</taxon>
        <taxon>Pleosporomycetidae</taxon>
        <taxon>Pleosporales</taxon>
        <taxon>Massarineae</taxon>
        <taxon>Didymosphaeriaceae</taxon>
        <taxon>Paraphaeosphaeria</taxon>
    </lineage>
</organism>
<feature type="compositionally biased region" description="Basic and acidic residues" evidence="1">
    <location>
        <begin position="173"/>
        <end position="191"/>
    </location>
</feature>
<dbReference type="InParanoid" id="A0A177CR29"/>
<dbReference type="STRING" id="1460663.A0A177CR29"/>
<reference evidence="2 3" key="1">
    <citation type="submission" date="2016-05" db="EMBL/GenBank/DDBJ databases">
        <title>Comparative analysis of secretome profiles of manganese(II)-oxidizing ascomycete fungi.</title>
        <authorList>
            <consortium name="DOE Joint Genome Institute"/>
            <person name="Zeiner C.A."/>
            <person name="Purvine S.O."/>
            <person name="Zink E.M."/>
            <person name="Wu S."/>
            <person name="Pasa-Tolic L."/>
            <person name="Chaput D.L."/>
            <person name="Haridas S."/>
            <person name="Grigoriev I.V."/>
            <person name="Santelli C.M."/>
            <person name="Hansel C.M."/>
        </authorList>
    </citation>
    <scope>NUCLEOTIDE SEQUENCE [LARGE SCALE GENOMIC DNA]</scope>
    <source>
        <strain evidence="2 3">AP3s5-JAC2a</strain>
    </source>
</reference>
<dbReference type="Proteomes" id="UP000077069">
    <property type="component" value="Unassembled WGS sequence"/>
</dbReference>
<sequence>MFKPLSTAYSEELSAYLHRSQGLASITKGDFFPLFWNAWNTSFKESTILSSFKSTGISPLDPSPILDRFTQDQEESGDSSLSRLNDHDWRKLDRLVRSAAKDQSSRDTQKLRLSLHHLSVQNELLHHEIDGLRQALSIMEQEDNEEQLQKAETAELKKAAKLCKEKIRQERRAARDAAREAKEKERAEKAAQRAAQQSTRNAEKALQSSQKGKRKISQLSLQTRKRHKCAGDALAIREASEGASAAQTKTTRHGRNVKLPDRYQ</sequence>